<dbReference type="EMBL" id="JAIVFP010000001">
    <property type="protein sequence ID" value="MCI4683044.1"/>
    <property type="molecule type" value="Genomic_DNA"/>
</dbReference>
<reference evidence="2" key="1">
    <citation type="journal article" date="2022" name="ISME J.">
        <title>Identification of active gaseous-alkane degraders at natural gas seeps.</title>
        <authorList>
            <person name="Farhan Ul Haque M."/>
            <person name="Hernandez M."/>
            <person name="Crombie A.T."/>
            <person name="Murrell J.C."/>
        </authorList>
    </citation>
    <scope>NUCLEOTIDE SEQUENCE</scope>
    <source>
        <strain evidence="2">PC2</strain>
    </source>
</reference>
<dbReference type="Proteomes" id="UP001139104">
    <property type="component" value="Unassembled WGS sequence"/>
</dbReference>
<comment type="caution">
    <text evidence="2">The sequence shown here is derived from an EMBL/GenBank/DDBJ whole genome shotgun (WGS) entry which is preliminary data.</text>
</comment>
<dbReference type="PANTHER" id="PTHR30535:SF34">
    <property type="entry name" value="MOLYBDATE-BINDING PROTEIN MOLA"/>
    <property type="match status" value="1"/>
</dbReference>
<feature type="domain" description="Fe/B12 periplasmic-binding" evidence="1">
    <location>
        <begin position="42"/>
        <end position="310"/>
    </location>
</feature>
<dbReference type="PROSITE" id="PS50983">
    <property type="entry name" value="FE_B12_PBP"/>
    <property type="match status" value="1"/>
</dbReference>
<dbReference type="InterPro" id="IPR050902">
    <property type="entry name" value="ABC_Transporter_SBP"/>
</dbReference>
<dbReference type="PANTHER" id="PTHR30535">
    <property type="entry name" value="VITAMIN B12-BINDING PROTEIN"/>
    <property type="match status" value="1"/>
</dbReference>
<keyword evidence="3" id="KW-1185">Reference proteome</keyword>
<sequence>MIARCFAVALTLVAVFGVSSSEAREIVDMAGRRIDVPDKITRVYSASYPLTVLLYVLAPDLLVAVNVPPNGRQLKFLPPVIGKLPASGGRPMRGPAANPEEVMALKPDLIVAWLEPMHDRGVTDRNFGRTGLRIAYIQLDSITDYPPALKFLGELLDRRERATELADYISKAIARVEKAVASAPDDKKVRYYYAEGPDGLATECSNSFHVEAMRLAGGYNIDQCRQSNHIGMERISLEQVMVGQPNLIIALTPGFRQKAKDSARWRNVEAVARDRIATVPRMPFNWLDRPPGFMRALGAQWLAHLFYPELYPVDMTAETKKFYKLFFHVDLSDADVERIMR</sequence>
<dbReference type="InterPro" id="IPR002491">
    <property type="entry name" value="ABC_transptr_periplasmic_BD"/>
</dbReference>
<dbReference type="Gene3D" id="1.20.58.2180">
    <property type="match status" value="1"/>
</dbReference>
<protein>
    <submittedName>
        <fullName evidence="2">ABC transporter substrate-binding protein</fullName>
    </submittedName>
</protein>
<dbReference type="RefSeq" id="WP_243067016.1">
    <property type="nucleotide sequence ID" value="NZ_JAIVFK010000012.1"/>
</dbReference>
<evidence type="ECO:0000259" key="1">
    <source>
        <dbReference type="PROSITE" id="PS50983"/>
    </source>
</evidence>
<dbReference type="Gene3D" id="3.40.50.1980">
    <property type="entry name" value="Nitrogenase molybdenum iron protein domain"/>
    <property type="match status" value="2"/>
</dbReference>
<gene>
    <name evidence="2" type="ORF">K2U94_09740</name>
</gene>
<proteinExistence type="predicted"/>
<name>A0ABS9Z5Y7_9HYPH</name>
<dbReference type="Pfam" id="PF01497">
    <property type="entry name" value="Peripla_BP_2"/>
    <property type="match status" value="1"/>
</dbReference>
<organism evidence="2 3">
    <name type="scientific">Candidatus Rhodoblastus alkanivorans</name>
    <dbReference type="NCBI Taxonomy" id="2954117"/>
    <lineage>
        <taxon>Bacteria</taxon>
        <taxon>Pseudomonadati</taxon>
        <taxon>Pseudomonadota</taxon>
        <taxon>Alphaproteobacteria</taxon>
        <taxon>Hyphomicrobiales</taxon>
        <taxon>Rhodoblastaceae</taxon>
        <taxon>Rhodoblastus</taxon>
    </lineage>
</organism>
<evidence type="ECO:0000313" key="2">
    <source>
        <dbReference type="EMBL" id="MCI4683044.1"/>
    </source>
</evidence>
<evidence type="ECO:0000313" key="3">
    <source>
        <dbReference type="Proteomes" id="UP001139104"/>
    </source>
</evidence>
<dbReference type="SUPFAM" id="SSF53807">
    <property type="entry name" value="Helical backbone' metal receptor"/>
    <property type="match status" value="1"/>
</dbReference>
<accession>A0ABS9Z5Y7</accession>